<dbReference type="EMBL" id="CP120372">
    <property type="protein sequence ID" value="WEX85727.1"/>
    <property type="molecule type" value="Genomic_DNA"/>
</dbReference>
<protein>
    <submittedName>
        <fullName evidence="1">Uncharacterized protein</fullName>
    </submittedName>
</protein>
<accession>A0ABY8D7T4</accession>
<organism evidence="1 2">
    <name type="scientific">Sinorhizobium numidicum</name>
    <dbReference type="NCBI Taxonomy" id="680248"/>
    <lineage>
        <taxon>Bacteria</taxon>
        <taxon>Pseudomonadati</taxon>
        <taxon>Pseudomonadota</taxon>
        <taxon>Alphaproteobacteria</taxon>
        <taxon>Hyphomicrobiales</taxon>
        <taxon>Rhizobiaceae</taxon>
        <taxon>Sinorhizobium/Ensifer group</taxon>
        <taxon>Sinorhizobium</taxon>
    </lineage>
</organism>
<evidence type="ECO:0000313" key="1">
    <source>
        <dbReference type="EMBL" id="WEX85727.1"/>
    </source>
</evidence>
<name>A0ABY8D7T4_9HYPH</name>
<dbReference type="RefSeq" id="WP_425336204.1">
    <property type="nucleotide sequence ID" value="NZ_CP120369.1"/>
</dbReference>
<dbReference type="Proteomes" id="UP001235547">
    <property type="component" value="Plasmid unnamed"/>
</dbReference>
<proteinExistence type="predicted"/>
<evidence type="ECO:0000313" key="2">
    <source>
        <dbReference type="Proteomes" id="UP001235547"/>
    </source>
</evidence>
<keyword evidence="2" id="KW-1185">Reference proteome</keyword>
<gene>
    <name evidence="1" type="ORF">PYH38_006288</name>
</gene>
<sequence length="98" mass="10881">MDVALQLFDLQPETGDQRIRVRVHCLRAGGQRLRLTTGRALGEDHRMRAGKVVGKLIGRIGHGGMEYIRSRRASGFAHPAELGRQVFCGIRQSMPSSK</sequence>
<reference evidence="1 2" key="1">
    <citation type="submission" date="2023-03" db="EMBL/GenBank/DDBJ databases">
        <authorList>
            <person name="Kaur S."/>
            <person name="Espinosa-Saiz D."/>
            <person name="Velazquez E."/>
            <person name="Menendez E."/>
            <person name="diCenzo G.C."/>
        </authorList>
    </citation>
    <scope>NUCLEOTIDE SEQUENCE [LARGE SCALE GENOMIC DNA]</scope>
    <source>
        <strain evidence="1 2">LMG 27395</strain>
        <plasmid evidence="1 2">unnamed</plasmid>
    </source>
</reference>
<geneLocation type="plasmid" evidence="1 2">
    <name>unnamed</name>
</geneLocation>
<keyword evidence="1" id="KW-0614">Plasmid</keyword>